<evidence type="ECO:0000259" key="7">
    <source>
        <dbReference type="PROSITE" id="PS51198"/>
    </source>
</evidence>
<feature type="region of interest" description="Disordered" evidence="6">
    <location>
        <begin position="1320"/>
        <end position="1351"/>
    </location>
</feature>
<dbReference type="Gene3D" id="3.40.50.300">
    <property type="entry name" value="P-loop containing nucleotide triphosphate hydrolases"/>
    <property type="match status" value="2"/>
</dbReference>
<dbReference type="RefSeq" id="WP_069969863.1">
    <property type="nucleotide sequence ID" value="NZ_CM124774.1"/>
</dbReference>
<evidence type="ECO:0000256" key="1">
    <source>
        <dbReference type="ARBA" id="ARBA00022741"/>
    </source>
</evidence>
<dbReference type="GO" id="GO:0043138">
    <property type="term" value="F:3'-5' DNA helicase activity"/>
    <property type="evidence" value="ECO:0007669"/>
    <property type="project" value="TreeGrafter"/>
</dbReference>
<keyword evidence="1 5" id="KW-0547">Nucleotide-binding</keyword>
<dbReference type="GO" id="GO:0005829">
    <property type="term" value="C:cytosol"/>
    <property type="evidence" value="ECO:0007669"/>
    <property type="project" value="TreeGrafter"/>
</dbReference>
<evidence type="ECO:0000256" key="2">
    <source>
        <dbReference type="ARBA" id="ARBA00022801"/>
    </source>
</evidence>
<feature type="domain" description="UvrD-like helicase ATP-binding" evidence="7">
    <location>
        <begin position="305"/>
        <end position="626"/>
    </location>
</feature>
<evidence type="ECO:0000256" key="4">
    <source>
        <dbReference type="ARBA" id="ARBA00022840"/>
    </source>
</evidence>
<keyword evidence="4 5" id="KW-0067">ATP-binding</keyword>
<evidence type="ECO:0000256" key="3">
    <source>
        <dbReference type="ARBA" id="ARBA00022806"/>
    </source>
</evidence>
<dbReference type="InterPro" id="IPR027417">
    <property type="entry name" value="P-loop_NTPase"/>
</dbReference>
<dbReference type="GO" id="GO:0016787">
    <property type="term" value="F:hydrolase activity"/>
    <property type="evidence" value="ECO:0007669"/>
    <property type="project" value="UniProtKB-UniRule"/>
</dbReference>
<dbReference type="EMBL" id="MJGC01000122">
    <property type="protein sequence ID" value="OEJ72524.1"/>
    <property type="molecule type" value="Genomic_DNA"/>
</dbReference>
<dbReference type="STRING" id="1781255.BH720_24510"/>
<dbReference type="PANTHER" id="PTHR11070:SF2">
    <property type="entry name" value="ATP-DEPENDENT DNA HELICASE SRS2"/>
    <property type="match status" value="1"/>
</dbReference>
<dbReference type="InterPro" id="IPR014016">
    <property type="entry name" value="UvrD-like_ATP-bd"/>
</dbReference>
<dbReference type="SUPFAM" id="SSF52540">
    <property type="entry name" value="P-loop containing nucleoside triphosphate hydrolases"/>
    <property type="match status" value="1"/>
</dbReference>
<comment type="caution">
    <text evidence="8">The sequence shown here is derived from an EMBL/GenBank/DDBJ whole genome shotgun (WGS) entry which is preliminary data.</text>
</comment>
<protein>
    <recommendedName>
        <fullName evidence="7">UvrD-like helicase ATP-binding domain-containing protein</fullName>
    </recommendedName>
</protein>
<evidence type="ECO:0000256" key="6">
    <source>
        <dbReference type="SAM" id="MobiDB-lite"/>
    </source>
</evidence>
<dbReference type="GO" id="GO:0003677">
    <property type="term" value="F:DNA binding"/>
    <property type="evidence" value="ECO:0007669"/>
    <property type="project" value="InterPro"/>
</dbReference>
<dbReference type="InterPro" id="IPR000212">
    <property type="entry name" value="DNA_helicase_UvrD/REP"/>
</dbReference>
<proteinExistence type="predicted"/>
<evidence type="ECO:0000256" key="5">
    <source>
        <dbReference type="PROSITE-ProRule" id="PRU00560"/>
    </source>
</evidence>
<dbReference type="PANTHER" id="PTHR11070">
    <property type="entry name" value="UVRD / RECB / PCRA DNA HELICASE FAMILY MEMBER"/>
    <property type="match status" value="1"/>
</dbReference>
<feature type="binding site" evidence="5">
    <location>
        <begin position="326"/>
        <end position="333"/>
    </location>
    <ligand>
        <name>ATP</name>
        <dbReference type="ChEBI" id="CHEBI:30616"/>
    </ligand>
</feature>
<dbReference type="GO" id="GO:0000725">
    <property type="term" value="P:recombinational repair"/>
    <property type="evidence" value="ECO:0007669"/>
    <property type="project" value="TreeGrafter"/>
</dbReference>
<dbReference type="PROSITE" id="PS51198">
    <property type="entry name" value="UVRD_HELICASE_ATP_BIND"/>
    <property type="match status" value="1"/>
</dbReference>
<organism evidence="8">
    <name type="scientific">Desertifilum tharense IPPAS B-1220</name>
    <dbReference type="NCBI Taxonomy" id="1781255"/>
    <lineage>
        <taxon>Bacteria</taxon>
        <taxon>Bacillati</taxon>
        <taxon>Cyanobacteriota</taxon>
        <taxon>Cyanophyceae</taxon>
        <taxon>Desertifilales</taxon>
        <taxon>Desertifilaceae</taxon>
        <taxon>Desertifilum</taxon>
    </lineage>
</organism>
<keyword evidence="2 5" id="KW-0378">Hydrolase</keyword>
<accession>A0A1E5QD69</accession>
<name>A0A1E5QD69_9CYAN</name>
<keyword evidence="3 5" id="KW-0347">Helicase</keyword>
<reference evidence="8" key="1">
    <citation type="submission" date="2016-09" db="EMBL/GenBank/DDBJ databases">
        <title>Draft genome of thermotolerant cyanobacterium Desertifilum sp. strain IPPAS B-1220.</title>
        <authorList>
            <person name="Sinetova M.A."/>
            <person name="Bolakhan K."/>
            <person name="Zayadan B.K."/>
            <person name="Mironov K.S."/>
            <person name="Ustinova V."/>
            <person name="Kupriyanova E.V."/>
            <person name="Sidorov R.A."/>
            <person name="Skrypnik A.N."/>
            <person name="Gogoleva N.E."/>
            <person name="Gogolev Y.V."/>
            <person name="Los D.A."/>
        </authorList>
    </citation>
    <scope>NUCLEOTIDE SEQUENCE [LARGE SCALE GENOMIC DNA]</scope>
    <source>
        <strain evidence="8">IPPAS B-1220</strain>
    </source>
</reference>
<evidence type="ECO:0000313" key="8">
    <source>
        <dbReference type="EMBL" id="OEJ72524.1"/>
    </source>
</evidence>
<sequence length="1442" mass="167956">MYVYRTTRFNQKAEAFGLRSHLDRLELELEALSFQEVQAHFKRLYPYLKRKADNNLRLIAKIVRVEETPVLCLLDIFKRGDREYEVFLKNRQAYGQQHLEPLLKEAQLRQWLIGRLSTPSGTPTIPPIQARPELLPWFDPPGWKRNTQEALIYESQVWLSYFKQLENRNSQQYQRFNELLITLIEQATPLETATDWPGVTLDCDPEREHYILLSRILAADEAPQNIIFLLAPFTHQPTPDEIREVGLKNHLLNGGRNILAAPVSIHEIRARARRAYPSYILLCDNWLALDGTQEMNLALSAEEEAILHSVSQATFAQNSLPLFLNGRAGSGKSTMLFYLFADYCYRKFYPKSGQELPGEPLFLTYNERLLDVAKDKVYQILTSHHRFVMEIQDQSTIPSLEGYFQPFQKFLLRLLPPEVSPDFTLENYISFHRFKQLYRRCSLPSARRYSPERCWHAIRTFIKGYGLAEVTPEEYQEEVPRKERTVPLEQFEDIYEIWKQWYEKLLIEERYWDDQDLVKAVLSCDAYEAKYTAIFCDEAQDFTRLELQLIMRLSIFSRYDLAGYRPIYSLPFAFAGDPFQTLNPTGFRWESFQAAFYSEVIHALDPTEKLNLGMNFQELEFNYRSSSPIVQFNNLIQLWRYLLFDLQKINPQTVWRSGDVEPKKFVLQDNISLEELRSYIQDTILIIPCEEGEESNYIRKDEILSAIFTQWEDSDSPKNVLSAIAAKGLEFKRVILYKFGESCDAQFGQFLQKAIALNSDVTEPHLEIEYFFNKLYVAASRAIERLFIIDSRKGDRQLWQFASNLNYLNASALEAKISSSWKTRVRSLQLGTPDSAQELREDDPESIAIAFEQEGLNSQNPKLLRRAKRYYSDIGKINQAAVCEAWAKRYEQEFTAAGNAFLNLELPQPAWECFWEGLCWLELAQWYRNYPQERPAEKPIVDFMAEASHTPASLLAFTQFLHLQINEQQLADRRFSKQWQKAIAHYTQQIGQLYHQDTPSLTDFDWQTCGEVAIAFKASGFPNASVTAGHCFYRAQNYREAIECYQQHPPYPAEYYLAQALNIGFPEGLAQLEKVGDTTVLEEPSVADRIYQEWKAAHRPQDPLWLKAVAPILEKKQRFESALQAYIQLDSFGKAKLCFERLTARRLPFRDLRLWVRYLLDRHYWLEAIATLEKYIPRVRASEYAKLRLECDVVYFFACASSVGDKIAVSDRKRYETYIKNRILANPEWQNHLYVEHIGIALEKIGGLGVTLSFYQGYCEDIQLEPQLRQWMRERWLVTKKKQEAYHRNKGKNIKAESNHREIVEKSQEWGVTLTQLPFEPPAPPTERPAKVTEDAPLVPIRETPKSTPQTGEVQQFRLRHLSIRVMKATRQIAIADRLNRTQVRVDLANLRLIMGGVTVEMQSCDHLQVTLAESGYQLTVVSPTQVQLDVTGEETPFVIKW</sequence>
<dbReference type="OrthoDB" id="9787585at2"/>
<gene>
    <name evidence="8" type="ORF">BH720_24510</name>
</gene>
<dbReference type="GO" id="GO:0005524">
    <property type="term" value="F:ATP binding"/>
    <property type="evidence" value="ECO:0007669"/>
    <property type="project" value="UniProtKB-UniRule"/>
</dbReference>